<dbReference type="AlphaFoldDB" id="A0A239I624"/>
<sequence length="357" mass="38046">MARISELHYSNAYAASSGIDEFLEVALSPDEDPADFTVAFYEADGAVGLVVDLTDPRVWVSYDAQANEYVYVLSSENLPLLLTDPDSNAAGNFEAAALVNSSTSEVLQFYDIGGGTTNITALNGPAAGAVSENIPVPTEPNAATYTIQFNQPNPDTVTLTSVNPASSGMICFASGTMITTPLGERPVEDLRVGDLVLTLDSGARPIRWIGAREVEATGEMAPIRFAPGALGAERELLVSPQHRMLVSSADLELATGSCEALVAAKHLVNGRDVARQEGGTVTYHHFMFDQHELVWANGVPAESFLVASNSVSAMTPEMLAEFKVLFPELITDHARQGDLARPVLRGWEARAMFGLAA</sequence>
<evidence type="ECO:0000259" key="1">
    <source>
        <dbReference type="SMART" id="SM00306"/>
    </source>
</evidence>
<dbReference type="Proteomes" id="UP000198426">
    <property type="component" value="Unassembled WGS sequence"/>
</dbReference>
<evidence type="ECO:0000313" key="2">
    <source>
        <dbReference type="EMBL" id="SNS89336.1"/>
    </source>
</evidence>
<feature type="domain" description="Hint" evidence="1">
    <location>
        <begin position="169"/>
        <end position="277"/>
    </location>
</feature>
<dbReference type="SMART" id="SM00306">
    <property type="entry name" value="HintN"/>
    <property type="match status" value="1"/>
</dbReference>
<accession>A0A239I624</accession>
<dbReference type="InterPro" id="IPR028992">
    <property type="entry name" value="Hedgehog/Intein_dom"/>
</dbReference>
<dbReference type="OrthoDB" id="6305173at2"/>
<dbReference type="InterPro" id="IPR036844">
    <property type="entry name" value="Hint_dom_sf"/>
</dbReference>
<organism evidence="2 3">
    <name type="scientific">Tropicimonas sediminicola</name>
    <dbReference type="NCBI Taxonomy" id="1031541"/>
    <lineage>
        <taxon>Bacteria</taxon>
        <taxon>Pseudomonadati</taxon>
        <taxon>Pseudomonadota</taxon>
        <taxon>Alphaproteobacteria</taxon>
        <taxon>Rhodobacterales</taxon>
        <taxon>Roseobacteraceae</taxon>
        <taxon>Tropicimonas</taxon>
    </lineage>
</organism>
<dbReference type="InterPro" id="IPR006141">
    <property type="entry name" value="Intein_N"/>
</dbReference>
<dbReference type="CDD" id="cd00081">
    <property type="entry name" value="Hint"/>
    <property type="match status" value="1"/>
</dbReference>
<evidence type="ECO:0000313" key="3">
    <source>
        <dbReference type="Proteomes" id="UP000198426"/>
    </source>
</evidence>
<dbReference type="InterPro" id="IPR003587">
    <property type="entry name" value="Hint_dom_N"/>
</dbReference>
<name>A0A239I624_9RHOB</name>
<dbReference type="GO" id="GO:0016539">
    <property type="term" value="P:intein-mediated protein splicing"/>
    <property type="evidence" value="ECO:0007669"/>
    <property type="project" value="InterPro"/>
</dbReference>
<reference evidence="2 3" key="1">
    <citation type="submission" date="2017-06" db="EMBL/GenBank/DDBJ databases">
        <authorList>
            <person name="Kim H.J."/>
            <person name="Triplett B.A."/>
        </authorList>
    </citation>
    <scope>NUCLEOTIDE SEQUENCE [LARGE SCALE GENOMIC DNA]</scope>
    <source>
        <strain evidence="2 3">DSM 29339</strain>
    </source>
</reference>
<dbReference type="PROSITE" id="PS50817">
    <property type="entry name" value="INTEIN_N_TER"/>
    <property type="match status" value="1"/>
</dbReference>
<gene>
    <name evidence="2" type="ORF">SAMN05421757_104247</name>
</gene>
<keyword evidence="3" id="KW-1185">Reference proteome</keyword>
<dbReference type="EMBL" id="FZOY01000004">
    <property type="protein sequence ID" value="SNS89336.1"/>
    <property type="molecule type" value="Genomic_DNA"/>
</dbReference>
<dbReference type="Pfam" id="PF13403">
    <property type="entry name" value="Hint_2"/>
    <property type="match status" value="1"/>
</dbReference>
<proteinExistence type="predicted"/>
<protein>
    <submittedName>
        <fullName evidence="2">Hint domain-containing protein</fullName>
    </submittedName>
</protein>
<dbReference type="RefSeq" id="WP_089233336.1">
    <property type="nucleotide sequence ID" value="NZ_FZOY01000004.1"/>
</dbReference>
<dbReference type="SUPFAM" id="SSF51294">
    <property type="entry name" value="Hedgehog/intein (Hint) domain"/>
    <property type="match status" value="1"/>
</dbReference>
<dbReference type="Gene3D" id="2.170.16.10">
    <property type="entry name" value="Hedgehog/Intein (Hint) domain"/>
    <property type="match status" value="1"/>
</dbReference>